<feature type="region of interest" description="Disordered" evidence="3">
    <location>
        <begin position="414"/>
        <end position="434"/>
    </location>
</feature>
<dbReference type="InterPro" id="IPR050792">
    <property type="entry name" value="ADP-ribosylglycohydrolase"/>
</dbReference>
<protein>
    <submittedName>
        <fullName evidence="4">ADP-ribosylglycohydrolase family protein</fullName>
    </submittedName>
</protein>
<comment type="similarity">
    <text evidence="1">Belongs to the ADP-ribosylglycohydrolase family.</text>
</comment>
<feature type="compositionally biased region" description="Basic and acidic residues" evidence="3">
    <location>
        <begin position="1273"/>
        <end position="1290"/>
    </location>
</feature>
<dbReference type="PANTHER" id="PTHR16222:SF24">
    <property type="entry name" value="ADP-RIBOSYLHYDROLASE ARH3"/>
    <property type="match status" value="1"/>
</dbReference>
<feature type="compositionally biased region" description="Basic and acidic residues" evidence="3">
    <location>
        <begin position="593"/>
        <end position="609"/>
    </location>
</feature>
<feature type="compositionally biased region" description="Low complexity" evidence="3">
    <location>
        <begin position="623"/>
        <end position="633"/>
    </location>
</feature>
<feature type="compositionally biased region" description="Basic and acidic residues" evidence="3">
    <location>
        <begin position="415"/>
        <end position="425"/>
    </location>
</feature>
<name>A0A929B825_9PSEU</name>
<dbReference type="InterPro" id="IPR036705">
    <property type="entry name" value="Ribosyl_crysJ1_sf"/>
</dbReference>
<dbReference type="SUPFAM" id="SSF101478">
    <property type="entry name" value="ADP-ribosylglycohydrolase"/>
    <property type="match status" value="2"/>
</dbReference>
<feature type="region of interest" description="Disordered" evidence="3">
    <location>
        <begin position="464"/>
        <end position="915"/>
    </location>
</feature>
<feature type="compositionally biased region" description="Low complexity" evidence="3">
    <location>
        <begin position="670"/>
        <end position="679"/>
    </location>
</feature>
<keyword evidence="2" id="KW-0378">Hydrolase</keyword>
<evidence type="ECO:0000256" key="3">
    <source>
        <dbReference type="SAM" id="MobiDB-lite"/>
    </source>
</evidence>
<dbReference type="InterPro" id="IPR005502">
    <property type="entry name" value="Ribosyl_crysJ1"/>
</dbReference>
<feature type="region of interest" description="Disordered" evidence="3">
    <location>
        <begin position="382"/>
        <end position="401"/>
    </location>
</feature>
<reference evidence="4" key="1">
    <citation type="submission" date="2020-10" db="EMBL/GenBank/DDBJ databases">
        <title>Diversity and distribution of actinomycetes associated with coral in the coast of Hainan.</title>
        <authorList>
            <person name="Li F."/>
        </authorList>
    </citation>
    <scope>NUCLEOTIDE SEQUENCE</scope>
    <source>
        <strain evidence="4">HNM0983</strain>
    </source>
</reference>
<sequence length="1319" mass="134590">MTDAQPSGRGAAQPAWTDRFRGAMLGGAVGDAVGSGVRALPLAGIRSCFGPPGIRGYVPVFGKRGAAGDISQLTVFTLDALLRAKAANPGGDAWLPTEYVGTNYLRWLHTQGVPWEYAMSAQLSREPRPAGWLLERAELHSTRNPGGPALGMVGKMAERFPIGPDGALRPHSAADGLAACAAWAAPAMVWSPTPEIVHATAAATANLFTSGPNALGAAGLHSDVLAQLLRGARLWDAVTAADLNRLGSAYRVSRVPADVRRTVHAAMFLGQRGLPVRPEDLDVEFDVHDEPGELGIALAAVSSTRTFADAVLAAVNHSADSSVTGALAGQLAGAMHGPGSIPQEWLDELELREPIEILCQDAGEAFAPQRPRWAERYMPSGADAQRELPSAPGRTVEGSAERTMVLPAIGGASVRDGELGQHRSESVPVDEPFPTGPIPIVAAEQAPDAVAETAAETTAIFPAVSDQEPEPAPAAEPAPASEPAPAPDSSSLASDSDPAPEPAPARDPEADAGAHRSPSARERPRHQPATSWLGTEDNPAPSWLSAPGRPAFAAFIEQTAQRSAEDGPVDSPADSAPGAVNRDGASEAVGDVSRADDAADSPDLRRVEEFAPPAAQPDDRWPDAAPDPAAAKPGETADPTWLPDSEGADPTEPDSADRFGSEPDEELPELVDLPDVPVPSGWEPLDTVATAEADLPESASAARPEQYAPDGEPAAEPQREPVDLQPPPRSPIDLAPESGTVDDAAAPADVSAETGAEYEQGAGEQADPVGDVPDAPEVSGDPDDPAGAEAPGGVEFPSGAGFPDAADDVDRPLGAEDPGGAEVPVGAEFPRAAELAGPPEFAGDTEFPGAAEPSGDTEAPDDAGAGAATTRSADPEAADGSAEAAAQDSAQVAVRPPRGEHAKDDGPGAGAPSSTERVLGCLLAGALGDALGAEPEGRAADGTGGDEDGLRDPGAGYMLSADARLALFTAEGLIRGSVAGRTLGSGDPLPEVQLAYQRWLHTQGVEWSAAAGRFGVEYAAPDGWLIEVPGMFAARAPERAVFDALSGFGSGGPAGSLTERINDAAGGGGVVRAVPAALWSADPAEVFLLGARTAALTHSDPAGYHPAGALAVIVQQALLGRGLDDGVWLALQVLETWEGSEQTAALLKAAVELAEEGVPDAQRLTEVLGGGGTGQQALAIAVCAALAADADVQLALRTAAQHDGSGAAAGAICGSIAGALHGVAALPVDWLAELELRDVVQQVALDCVAEFGVARSGEARSGGAELPADEDWQERYPVRELPPEPVRRQASDVGAVDDPGGFPAPKPAPRRVVYEGDNA</sequence>
<feature type="compositionally biased region" description="Low complexity" evidence="3">
    <location>
        <begin position="878"/>
        <end position="894"/>
    </location>
</feature>
<proteinExistence type="inferred from homology"/>
<evidence type="ECO:0000313" key="4">
    <source>
        <dbReference type="EMBL" id="MBE9374969.1"/>
    </source>
</evidence>
<feature type="compositionally biased region" description="Low complexity" evidence="3">
    <location>
        <begin position="487"/>
        <end position="497"/>
    </location>
</feature>
<comment type="caution">
    <text evidence="4">The sequence shown here is derived from an EMBL/GenBank/DDBJ whole genome shotgun (WGS) entry which is preliminary data.</text>
</comment>
<dbReference type="GO" id="GO:0016787">
    <property type="term" value="F:hydrolase activity"/>
    <property type="evidence" value="ECO:0007669"/>
    <property type="project" value="UniProtKB-KW"/>
</dbReference>
<evidence type="ECO:0000256" key="2">
    <source>
        <dbReference type="ARBA" id="ARBA00022801"/>
    </source>
</evidence>
<dbReference type="PANTHER" id="PTHR16222">
    <property type="entry name" value="ADP-RIBOSYLGLYCOHYDROLASE"/>
    <property type="match status" value="1"/>
</dbReference>
<feature type="compositionally biased region" description="Basic and acidic residues" evidence="3">
    <location>
        <begin position="897"/>
        <end position="906"/>
    </location>
</feature>
<dbReference type="Gene3D" id="1.10.4080.10">
    <property type="entry name" value="ADP-ribosylation/Crystallin J1"/>
    <property type="match status" value="2"/>
</dbReference>
<dbReference type="Pfam" id="PF03747">
    <property type="entry name" value="ADP_ribosyl_GH"/>
    <property type="match status" value="2"/>
</dbReference>
<keyword evidence="5" id="KW-1185">Reference proteome</keyword>
<evidence type="ECO:0000313" key="5">
    <source>
        <dbReference type="Proteomes" id="UP000598360"/>
    </source>
</evidence>
<feature type="region of interest" description="Disordered" evidence="3">
    <location>
        <begin position="1259"/>
        <end position="1319"/>
    </location>
</feature>
<organism evidence="4 5">
    <name type="scientific">Saccharopolyspora montiporae</name>
    <dbReference type="NCBI Taxonomy" id="2781240"/>
    <lineage>
        <taxon>Bacteria</taxon>
        <taxon>Bacillati</taxon>
        <taxon>Actinomycetota</taxon>
        <taxon>Actinomycetes</taxon>
        <taxon>Pseudonocardiales</taxon>
        <taxon>Pseudonocardiaceae</taxon>
        <taxon>Saccharopolyspora</taxon>
    </lineage>
</organism>
<dbReference type="RefSeq" id="WP_193928421.1">
    <property type="nucleotide sequence ID" value="NZ_JADEYC010000018.1"/>
</dbReference>
<dbReference type="EMBL" id="JADEYC010000018">
    <property type="protein sequence ID" value="MBE9374969.1"/>
    <property type="molecule type" value="Genomic_DNA"/>
</dbReference>
<feature type="compositionally biased region" description="Pro residues" evidence="3">
    <location>
        <begin position="470"/>
        <end position="486"/>
    </location>
</feature>
<dbReference type="Proteomes" id="UP000598360">
    <property type="component" value="Unassembled WGS sequence"/>
</dbReference>
<feature type="compositionally biased region" description="Basic and acidic residues" evidence="3">
    <location>
        <begin position="504"/>
        <end position="522"/>
    </location>
</feature>
<accession>A0A929B825</accession>
<gene>
    <name evidence="4" type="ORF">IQ251_11010</name>
</gene>
<evidence type="ECO:0000256" key="1">
    <source>
        <dbReference type="ARBA" id="ARBA00010702"/>
    </source>
</evidence>